<reference evidence="3" key="1">
    <citation type="submission" date="2016-02" db="EMBL/GenBank/DDBJ databases">
        <authorList>
            <person name="Holder M.E."/>
            <person name="Ajami N.J."/>
            <person name="Petrosino J.F."/>
        </authorList>
    </citation>
    <scope>NUCLEOTIDE SEQUENCE [LARGE SCALE GENOMIC DNA]</scope>
    <source>
        <strain evidence="3">CCUG 36733</strain>
    </source>
</reference>
<evidence type="ECO:0000259" key="1">
    <source>
        <dbReference type="PROSITE" id="PS51186"/>
    </source>
</evidence>
<dbReference type="EMBL" id="CP014228">
    <property type="protein sequence ID" value="AMD88543.1"/>
    <property type="molecule type" value="Genomic_DNA"/>
</dbReference>
<dbReference type="AlphaFoldDB" id="A0A0X8JHM2"/>
<protein>
    <recommendedName>
        <fullName evidence="1">N-acetyltransferase domain-containing protein</fullName>
    </recommendedName>
</protein>
<gene>
    <name evidence="2" type="ORF">AXF14_09640</name>
</gene>
<dbReference type="InterPro" id="IPR016181">
    <property type="entry name" value="Acyl_CoA_acyltransferase"/>
</dbReference>
<sequence>MSLRPLAVSDASAMSRVLSDPVLYGAIGGEPPSREALEDRYARLVVGRSDDGTEEWVNDVVLLDGASVGYVQATVTGDEAVRRAELAWVVGAPWQGRGVATQAARLLVDGLRRRGVIQVSALIAPGHAASEGVARGLGMTRTDVVVDGEVRWHRTL</sequence>
<name>A0A0X8JHM2_ACTRD</name>
<evidence type="ECO:0000313" key="3">
    <source>
        <dbReference type="Proteomes" id="UP000065220"/>
    </source>
</evidence>
<dbReference type="GO" id="GO:0016747">
    <property type="term" value="F:acyltransferase activity, transferring groups other than amino-acyl groups"/>
    <property type="evidence" value="ECO:0007669"/>
    <property type="project" value="InterPro"/>
</dbReference>
<dbReference type="InterPro" id="IPR000182">
    <property type="entry name" value="GNAT_dom"/>
</dbReference>
<dbReference type="PANTHER" id="PTHR43792">
    <property type="entry name" value="GNAT FAMILY, PUTATIVE (AFU_ORTHOLOGUE AFUA_3G00765)-RELATED-RELATED"/>
    <property type="match status" value="1"/>
</dbReference>
<dbReference type="SUPFAM" id="SSF55729">
    <property type="entry name" value="Acyl-CoA N-acyltransferases (Nat)"/>
    <property type="match status" value="1"/>
</dbReference>
<dbReference type="KEGG" id="ard:AXF14_09640"/>
<organism evidence="2 3">
    <name type="scientific">Actinomyces radicidentis</name>
    <dbReference type="NCBI Taxonomy" id="111015"/>
    <lineage>
        <taxon>Bacteria</taxon>
        <taxon>Bacillati</taxon>
        <taxon>Actinomycetota</taxon>
        <taxon>Actinomycetes</taxon>
        <taxon>Actinomycetales</taxon>
        <taxon>Actinomycetaceae</taxon>
        <taxon>Actinomyces</taxon>
    </lineage>
</organism>
<dbReference type="Gene3D" id="3.40.630.30">
    <property type="match status" value="1"/>
</dbReference>
<dbReference type="STRING" id="111015.AXF14_09640"/>
<dbReference type="Proteomes" id="UP000065220">
    <property type="component" value="Chromosome"/>
</dbReference>
<evidence type="ECO:0000313" key="2">
    <source>
        <dbReference type="EMBL" id="AMD88543.1"/>
    </source>
</evidence>
<proteinExistence type="predicted"/>
<feature type="domain" description="N-acetyltransferase" evidence="1">
    <location>
        <begin position="1"/>
        <end position="156"/>
    </location>
</feature>
<dbReference type="PROSITE" id="PS51186">
    <property type="entry name" value="GNAT"/>
    <property type="match status" value="1"/>
</dbReference>
<dbReference type="InterPro" id="IPR051531">
    <property type="entry name" value="N-acetyltransferase"/>
</dbReference>
<keyword evidence="3" id="KW-1185">Reference proteome</keyword>
<accession>A0A0X8JHM2</accession>
<dbReference type="Pfam" id="PF13302">
    <property type="entry name" value="Acetyltransf_3"/>
    <property type="match status" value="1"/>
</dbReference>